<dbReference type="SUPFAM" id="SSF49599">
    <property type="entry name" value="TRAF domain-like"/>
    <property type="match status" value="1"/>
</dbReference>
<sequence>MSSTERRRTLPVLQHIQDVLERRFKQAKEQIVDKSIKEQTYKITMTLIEDMMKESNEHMDYIKNLSAITQEDKDTILAKFKDFKSKLLGCQNDYNFKVQQAKIEQLSRSLSIKSEKCRGLEAKLSFLEEQLSEKHNNRQDIFLSVPLIIEAHVTGHPDNVCCFPFDKGYTCYEQLHKKVQGNFGLERLQWTEEDYRDAVESARSEQNPETLFHVMKINIKPSRDESENLVNLSVGDVDGADEKSPSEGQSDRASDGFSDLGDLQFPLVSVNPEVKLIQEKQQKQEKNKSYLDSIALKKLPGIGREVVDACTFHWTVWHWGLLKEKVHSNSFDAGGFEWNLSVNPSADGNDKHNVSIFLNLRKSEPTQCVHTEFILITSNPQDPTKYYCSSRLVLALEEQHCLAPTDCRMYPLQTCFATERGLICDNQNKEGFNIGLKIQTFQYSPPVDGDDTGMPCKTIPLSDELFNYVDYCGPEIVEQEDLYYMGNCSSMSYCDKETKTCQPKRNMGSPCTNNMQCYFGDGYPGHCVNHTRCHYRMDLAPYLYVPPMNQWSVGEHWRSAVAALLATGSLAICILFGRQQATFVATGVRGFLEKWQNRPEEQQREQRQYNNNGSRWWKLRWIRRNRRDEGDDEAYMQLTALERTEEPPPYRE</sequence>
<evidence type="ECO:0000256" key="2">
    <source>
        <dbReference type="SAM" id="MobiDB-lite"/>
    </source>
</evidence>
<dbReference type="InterPro" id="IPR008974">
    <property type="entry name" value="TRAF-like"/>
</dbReference>
<proteinExistence type="predicted"/>
<organism evidence="4 5">
    <name type="scientific">Apophysomyces ossiformis</name>
    <dbReference type="NCBI Taxonomy" id="679940"/>
    <lineage>
        <taxon>Eukaryota</taxon>
        <taxon>Fungi</taxon>
        <taxon>Fungi incertae sedis</taxon>
        <taxon>Mucoromycota</taxon>
        <taxon>Mucoromycotina</taxon>
        <taxon>Mucoromycetes</taxon>
        <taxon>Mucorales</taxon>
        <taxon>Mucorineae</taxon>
        <taxon>Mucoraceae</taxon>
        <taxon>Apophysomyces</taxon>
    </lineage>
</organism>
<dbReference type="Gene3D" id="2.60.210.10">
    <property type="entry name" value="Apoptosis, Tumor Necrosis Factor Receptor Associated Protein 2, Chain A"/>
    <property type="match status" value="1"/>
</dbReference>
<evidence type="ECO:0000256" key="1">
    <source>
        <dbReference type="SAM" id="Coils"/>
    </source>
</evidence>
<protein>
    <recommendedName>
        <fullName evidence="3">MATH domain-containing protein</fullName>
    </recommendedName>
</protein>
<gene>
    <name evidence="4" type="ORF">EC973_006134</name>
</gene>
<feature type="coiled-coil region" evidence="1">
    <location>
        <begin position="103"/>
        <end position="137"/>
    </location>
</feature>
<feature type="region of interest" description="Disordered" evidence="2">
    <location>
        <begin position="633"/>
        <end position="652"/>
    </location>
</feature>
<evidence type="ECO:0000313" key="4">
    <source>
        <dbReference type="EMBL" id="KAF7728454.1"/>
    </source>
</evidence>
<feature type="region of interest" description="Disordered" evidence="2">
    <location>
        <begin position="234"/>
        <end position="255"/>
    </location>
</feature>
<feature type="compositionally biased region" description="Basic and acidic residues" evidence="2">
    <location>
        <begin position="642"/>
        <end position="652"/>
    </location>
</feature>
<feature type="compositionally biased region" description="Basic and acidic residues" evidence="2">
    <location>
        <begin position="240"/>
        <end position="254"/>
    </location>
</feature>
<keyword evidence="1" id="KW-0175">Coiled coil</keyword>
<dbReference type="OrthoDB" id="2261774at2759"/>
<evidence type="ECO:0000313" key="5">
    <source>
        <dbReference type="Proteomes" id="UP000605846"/>
    </source>
</evidence>
<comment type="caution">
    <text evidence="4">The sequence shown here is derived from an EMBL/GenBank/DDBJ whole genome shotgun (WGS) entry which is preliminary data.</text>
</comment>
<reference evidence="4" key="1">
    <citation type="submission" date="2020-01" db="EMBL/GenBank/DDBJ databases">
        <title>Genome Sequencing of Three Apophysomyces-Like Fungal Strains Confirms a Novel Fungal Genus in the Mucoromycota with divergent Burkholderia-like Endosymbiotic Bacteria.</title>
        <authorList>
            <person name="Stajich J.E."/>
            <person name="Macias A.M."/>
            <person name="Carter-House D."/>
            <person name="Lovett B."/>
            <person name="Kasson L.R."/>
            <person name="Berry K."/>
            <person name="Grigoriev I."/>
            <person name="Chang Y."/>
            <person name="Spatafora J."/>
            <person name="Kasson M.T."/>
        </authorList>
    </citation>
    <scope>NUCLEOTIDE SEQUENCE</scope>
    <source>
        <strain evidence="4">NRRL A-21654</strain>
    </source>
</reference>
<dbReference type="Proteomes" id="UP000605846">
    <property type="component" value="Unassembled WGS sequence"/>
</dbReference>
<evidence type="ECO:0000259" key="3">
    <source>
        <dbReference type="PROSITE" id="PS50144"/>
    </source>
</evidence>
<keyword evidence="5" id="KW-1185">Reference proteome</keyword>
<accession>A0A8H7EUN3</accession>
<dbReference type="AlphaFoldDB" id="A0A8H7EUN3"/>
<dbReference type="EMBL" id="JABAYA010000037">
    <property type="protein sequence ID" value="KAF7728454.1"/>
    <property type="molecule type" value="Genomic_DNA"/>
</dbReference>
<feature type="domain" description="MATH" evidence="3">
    <location>
        <begin position="309"/>
        <end position="364"/>
    </location>
</feature>
<dbReference type="InterPro" id="IPR002083">
    <property type="entry name" value="MATH/TRAF_dom"/>
</dbReference>
<dbReference type="PROSITE" id="PS50144">
    <property type="entry name" value="MATH"/>
    <property type="match status" value="1"/>
</dbReference>
<name>A0A8H7EUN3_9FUNG</name>